<name>A0A937DEQ7_9BACT</name>
<dbReference type="InterPro" id="IPR019854">
    <property type="entry name" value="Motility-assoc_prot_GldC"/>
</dbReference>
<protein>
    <submittedName>
        <fullName evidence="1">Gliding motility protein GldC</fullName>
    </submittedName>
</protein>
<comment type="caution">
    <text evidence="1">The sequence shown here is derived from an EMBL/GenBank/DDBJ whole genome shotgun (WGS) entry which is preliminary data.</text>
</comment>
<dbReference type="NCBIfam" id="TIGR03515">
    <property type="entry name" value="GldC"/>
    <property type="match status" value="1"/>
</dbReference>
<evidence type="ECO:0000313" key="1">
    <source>
        <dbReference type="EMBL" id="MBL0765452.1"/>
    </source>
</evidence>
<gene>
    <name evidence="1" type="primary">gldC</name>
    <name evidence="1" type="ORF">JKP34_09335</name>
</gene>
<dbReference type="AlphaFoldDB" id="A0A937DEQ7"/>
<organism evidence="1 2">
    <name type="scientific">Marivirga atlantica</name>
    <dbReference type="NCBI Taxonomy" id="1548457"/>
    <lineage>
        <taxon>Bacteria</taxon>
        <taxon>Pseudomonadati</taxon>
        <taxon>Bacteroidota</taxon>
        <taxon>Cytophagia</taxon>
        <taxon>Cytophagales</taxon>
        <taxon>Marivirgaceae</taxon>
        <taxon>Marivirga</taxon>
    </lineage>
</organism>
<dbReference type="EMBL" id="JAERQG010000002">
    <property type="protein sequence ID" value="MBL0765452.1"/>
    <property type="molecule type" value="Genomic_DNA"/>
</dbReference>
<proteinExistence type="predicted"/>
<accession>A0A937DEQ7</accession>
<keyword evidence="2" id="KW-1185">Reference proteome</keyword>
<evidence type="ECO:0000313" key="2">
    <source>
        <dbReference type="Proteomes" id="UP000642920"/>
    </source>
</evidence>
<sequence length="112" mass="13118">MKKSKINFEIELDKDSVPEKIEWNATDASEELKETKSISISLWDHIEKNSMRIDLWTKDMPVDEMKRFYIDCLGGMAQSVLNATGDEFMSQEMNDLCDKLVAHVEREMREQK</sequence>
<dbReference type="Pfam" id="PF19937">
    <property type="entry name" value="GldC-like"/>
    <property type="match status" value="1"/>
</dbReference>
<reference evidence="1" key="1">
    <citation type="submission" date="2021-01" db="EMBL/GenBank/DDBJ databases">
        <title>Marivirga sp. nov., isolated from intertidal surface sediments.</title>
        <authorList>
            <person name="Zhang M."/>
        </authorList>
    </citation>
    <scope>NUCLEOTIDE SEQUENCE</scope>
    <source>
        <strain evidence="1">SM1354</strain>
    </source>
</reference>
<dbReference type="Proteomes" id="UP000642920">
    <property type="component" value="Unassembled WGS sequence"/>
</dbReference>
<dbReference type="RefSeq" id="WP_201920104.1">
    <property type="nucleotide sequence ID" value="NZ_JAERQG010000002.1"/>
</dbReference>